<reference evidence="2" key="2">
    <citation type="journal article" date="2018" name="Mol. Plant Microbe Interact.">
        <title>Genome sequence resources for the wheat stripe rust pathogen (Puccinia striiformis f. sp. tritici) and the barley stripe rust pathogen (Puccinia striiformis f. sp. hordei).</title>
        <authorList>
            <person name="Xia C."/>
            <person name="Wang M."/>
            <person name="Yin C."/>
            <person name="Cornejo O.E."/>
            <person name="Hulbert S.H."/>
            <person name="Chen X."/>
        </authorList>
    </citation>
    <scope>NUCLEOTIDE SEQUENCE [LARGE SCALE GENOMIC DNA]</scope>
    <source>
        <strain evidence="2">93-210</strain>
    </source>
</reference>
<gene>
    <name evidence="1" type="ORF">MJO28_016724</name>
</gene>
<reference evidence="2" key="1">
    <citation type="journal article" date="2018" name="BMC Genomics">
        <title>Genomic insights into host adaptation between the wheat stripe rust pathogen (Puccinia striiformis f. sp. tritici) and the barley stripe rust pathogen (Puccinia striiformis f. sp. hordei).</title>
        <authorList>
            <person name="Xia C."/>
            <person name="Wang M."/>
            <person name="Yin C."/>
            <person name="Cornejo O.E."/>
            <person name="Hulbert S.H."/>
            <person name="Chen X."/>
        </authorList>
    </citation>
    <scope>NUCLEOTIDE SEQUENCE [LARGE SCALE GENOMIC DNA]</scope>
    <source>
        <strain evidence="2">93-210</strain>
    </source>
</reference>
<keyword evidence="2" id="KW-1185">Reference proteome</keyword>
<accession>A0ACC0DNS1</accession>
<protein>
    <submittedName>
        <fullName evidence="1">Uncharacterized protein</fullName>
    </submittedName>
</protein>
<evidence type="ECO:0000313" key="1">
    <source>
        <dbReference type="EMBL" id="KAI7935853.1"/>
    </source>
</evidence>
<evidence type="ECO:0000313" key="2">
    <source>
        <dbReference type="Proteomes" id="UP001060170"/>
    </source>
</evidence>
<organism evidence="1 2">
    <name type="scientific">Puccinia striiformis f. sp. tritici</name>
    <dbReference type="NCBI Taxonomy" id="168172"/>
    <lineage>
        <taxon>Eukaryota</taxon>
        <taxon>Fungi</taxon>
        <taxon>Dikarya</taxon>
        <taxon>Basidiomycota</taxon>
        <taxon>Pucciniomycotina</taxon>
        <taxon>Pucciniomycetes</taxon>
        <taxon>Pucciniales</taxon>
        <taxon>Pucciniaceae</taxon>
        <taxon>Puccinia</taxon>
    </lineage>
</organism>
<comment type="caution">
    <text evidence="1">The sequence shown here is derived from an EMBL/GenBank/DDBJ whole genome shotgun (WGS) entry which is preliminary data.</text>
</comment>
<name>A0ACC0DNS1_9BASI</name>
<dbReference type="EMBL" id="CM045882">
    <property type="protein sequence ID" value="KAI7935853.1"/>
    <property type="molecule type" value="Genomic_DNA"/>
</dbReference>
<sequence>MSSQPPSQSDDLPPAEVIPEPPVKWELPADFELFQTFIDHGCRIDAHNYPIYPNGNTIFVKAPGDTVGFTKTTGKEKRSKGTWEILRVYCLGALICTVDSCQWYGSPPTGRGAIEALLETKPKCKGAAGRCPGEVVWHPCEGTALRFDFHIPTGWGLLRHRGTHEHPWPESKKPDKLARENLKAEIVKNPSAGAFKLKMGHAISLDDPITNVTDIHGSFINDKLGAGVGDKFIMDMFQWNRRGLLVISSGFQEEDEHFTFQSKWMAERLLARDENNEVYQGGLISDVTYRFFENGYLLTTSMFCEQTARWIPVQLSWIRGLSANYYKIHFLVLLRQMVRSDITTLERDIMARQVVDFSLAQVEGFKAALREVFGITDPVKLEKMVKGCHHHFWAQVSKIMRQTSIISADKEKSFQFKCMDLLEDEVEGGLNHEEKLDELRRLFPKAKRWLDWWTMSDIQSMLFPSRRRMLDDYPDGNDGLPDTTNALESMHRVYYMISTGKKCLMVGMVELYAYVKVLEEEFHAVMCGISVEYGSQSKMQVNVTQSIGWAKPTKRKFVNDGRPPDTTKGLLDGPDPSGRKKNLGRPKNSPNVDRTPYTTYQSYCRLEEAHLTNRCWMAAALESLFALYNPLWLRNATGKGATLFHQLVNHFGSRTTFNLTKNGRIRTVLTNGQSKLFKMCNEKHQANFVPGNFASCDLFLELLLDPKKNPTKALTGLFEVVEERTFSCNFATIASPCLPPQSRLLTTITVYKSMFDENQLEYRQVQELIDLWTSTGISKSPGLACKCASNATSTMAKPQPQAKSTKRSKPLPKREESVAIVPLSSFTPQASGYVTENSRLAFKEDQPPQHLYFFNEAASLTDPAVRDRYMASINWPSKLVVAGHSYTLFSRGFWINHHYWCKVVRSGEGGVTGVWLHDEAQHEGIARLVNKDITSIAGCQPGTSWVFYTRVWTASEDQYVRDAISKISKDHPNAEGDTPFIHLAKLIKAAPMVGEELPLADQRSHTNEPFSKRPQVEQRSDDEEMESVLEGFEATKSFTGDDCVDNFEDLDYGDLDYHSDDPADHTQDSQLHRAEPPVPARPIKLTLKISPPKAPATLATSPAQPLTQPNASIAAKGSKGKVGAKANALEGQVQVPKMPGNASDGRRRSTRFSQA</sequence>
<reference evidence="1 2" key="3">
    <citation type="journal article" date="2022" name="Microbiol. Spectr.">
        <title>Folding features and dynamics of 3D genome architecture in plant fungal pathogens.</title>
        <authorList>
            <person name="Xia C."/>
        </authorList>
    </citation>
    <scope>NUCLEOTIDE SEQUENCE [LARGE SCALE GENOMIC DNA]</scope>
    <source>
        <strain evidence="1 2">93-210</strain>
    </source>
</reference>
<proteinExistence type="predicted"/>
<dbReference type="Proteomes" id="UP001060170">
    <property type="component" value="Chromosome 18"/>
</dbReference>